<dbReference type="AlphaFoldDB" id="A0A8H4RG03"/>
<gene>
    <name evidence="2" type="ORF">G7Y89_g8746</name>
</gene>
<keyword evidence="3" id="KW-1185">Reference proteome</keyword>
<evidence type="ECO:0000256" key="1">
    <source>
        <dbReference type="SAM" id="Phobius"/>
    </source>
</evidence>
<feature type="transmembrane region" description="Helical" evidence="1">
    <location>
        <begin position="273"/>
        <end position="296"/>
    </location>
</feature>
<proteinExistence type="predicted"/>
<name>A0A8H4RG03_9HELO</name>
<evidence type="ECO:0000313" key="2">
    <source>
        <dbReference type="EMBL" id="KAF4629404.1"/>
    </source>
</evidence>
<sequence>MLYFLGSTTRLAQTAGKDLKKHDIDGAAIRELQWHDFARDVDRRENALNIWGMFSSLAGERTPLLPQGEPSLPSGWNRLDRPDNPGNGLVVFEEKLTQSITLMRPAKEASLMRMRQIEIGLLKKGGGRQNVCFLDLLSLARPGDDGQNEDAWYFDAKVASRFPNYNDDWFIKEWSMVENPTNVLGLLKDPWRIASFALRINVMSTIEGFFEWLGGLFEWLAGGIGMLIMGFLWLLARFLRRLRQFLTILLVVVILLVIILALSPLVVMEALAFLTFVLMVLLIPSNSLSDWLTVVFNNEWYGEGEEIVVDLVLLVAHILGFVSAVAICVWTCPGTITWPPGPESGMKFAQHSR</sequence>
<feature type="transmembrane region" description="Helical" evidence="1">
    <location>
        <begin position="219"/>
        <end position="239"/>
    </location>
</feature>
<evidence type="ECO:0000313" key="3">
    <source>
        <dbReference type="Proteomes" id="UP000566819"/>
    </source>
</evidence>
<feature type="transmembrane region" description="Helical" evidence="1">
    <location>
        <begin position="308"/>
        <end position="336"/>
    </location>
</feature>
<keyword evidence="1" id="KW-0472">Membrane</keyword>
<keyword evidence="1" id="KW-0812">Transmembrane</keyword>
<accession>A0A8H4RG03</accession>
<feature type="transmembrane region" description="Helical" evidence="1">
    <location>
        <begin position="246"/>
        <end position="267"/>
    </location>
</feature>
<organism evidence="2 3">
    <name type="scientific">Cudoniella acicularis</name>
    <dbReference type="NCBI Taxonomy" id="354080"/>
    <lineage>
        <taxon>Eukaryota</taxon>
        <taxon>Fungi</taxon>
        <taxon>Dikarya</taxon>
        <taxon>Ascomycota</taxon>
        <taxon>Pezizomycotina</taxon>
        <taxon>Leotiomycetes</taxon>
        <taxon>Helotiales</taxon>
        <taxon>Tricladiaceae</taxon>
        <taxon>Cudoniella</taxon>
    </lineage>
</organism>
<keyword evidence="1" id="KW-1133">Transmembrane helix</keyword>
<reference evidence="2 3" key="1">
    <citation type="submission" date="2020-03" db="EMBL/GenBank/DDBJ databases">
        <title>Draft Genome Sequence of Cudoniella acicularis.</title>
        <authorList>
            <person name="Buettner E."/>
            <person name="Kellner H."/>
        </authorList>
    </citation>
    <scope>NUCLEOTIDE SEQUENCE [LARGE SCALE GENOMIC DNA]</scope>
    <source>
        <strain evidence="2 3">DSM 108380</strain>
    </source>
</reference>
<dbReference type="Proteomes" id="UP000566819">
    <property type="component" value="Unassembled WGS sequence"/>
</dbReference>
<comment type="caution">
    <text evidence="2">The sequence shown here is derived from an EMBL/GenBank/DDBJ whole genome shotgun (WGS) entry which is preliminary data.</text>
</comment>
<dbReference type="EMBL" id="JAAMPI010000681">
    <property type="protein sequence ID" value="KAF4629404.1"/>
    <property type="molecule type" value="Genomic_DNA"/>
</dbReference>
<protein>
    <submittedName>
        <fullName evidence="2">Uncharacterized protein</fullName>
    </submittedName>
</protein>